<sequence length="249" mass="28698">MERSYYCAEQVYQMQATYDGFVLCKIAHEAGVDMVSNPIDYFCNHFGEQSDVFWECMKRIFGEIEHTGEGLDEYSYEQNTYKVPLPELNEFYMFLSEEEKGKYVQKFNKMLTISDDFSCEFEMEGVMAGNCFYITLHGGYGCYSPFLEKMVEIRNEVREVIRARKALIVNQLRNVVLLKLVYDRLGVVVESAMEDHVNVVFSRIMERCSNLSVALSPGDSFSFDSMLSMLNQSLDNQVAIQIKRGEVAA</sequence>
<protein>
    <submittedName>
        <fullName evidence="1">Uncharacterized protein</fullName>
    </submittedName>
</protein>
<accession>A0ABW0HQ90</accession>
<gene>
    <name evidence="1" type="ORF">ACFPOF_06465</name>
</gene>
<reference evidence="2" key="1">
    <citation type="journal article" date="2019" name="Int. J. Syst. Evol. Microbiol.">
        <title>The Global Catalogue of Microorganisms (GCM) 10K type strain sequencing project: providing services to taxonomists for standard genome sequencing and annotation.</title>
        <authorList>
            <consortium name="The Broad Institute Genomics Platform"/>
            <consortium name="The Broad Institute Genome Sequencing Center for Infectious Disease"/>
            <person name="Wu L."/>
            <person name="Ma J."/>
        </authorList>
    </citation>
    <scope>NUCLEOTIDE SEQUENCE [LARGE SCALE GENOMIC DNA]</scope>
    <source>
        <strain evidence="2">CGMCC 1.18575</strain>
    </source>
</reference>
<dbReference type="RefSeq" id="WP_378130768.1">
    <property type="nucleotide sequence ID" value="NZ_JBHSMI010000012.1"/>
</dbReference>
<name>A0ABW0HQ90_9BACL</name>
<dbReference type="EMBL" id="JBHSMI010000012">
    <property type="protein sequence ID" value="MFC5402376.1"/>
    <property type="molecule type" value="Genomic_DNA"/>
</dbReference>
<dbReference type="Proteomes" id="UP001596113">
    <property type="component" value="Unassembled WGS sequence"/>
</dbReference>
<proteinExistence type="predicted"/>
<evidence type="ECO:0000313" key="2">
    <source>
        <dbReference type="Proteomes" id="UP001596113"/>
    </source>
</evidence>
<keyword evidence="2" id="KW-1185">Reference proteome</keyword>
<evidence type="ECO:0000313" key="1">
    <source>
        <dbReference type="EMBL" id="MFC5402376.1"/>
    </source>
</evidence>
<organism evidence="1 2">
    <name type="scientific">Cohnella soli</name>
    <dbReference type="NCBI Taxonomy" id="425005"/>
    <lineage>
        <taxon>Bacteria</taxon>
        <taxon>Bacillati</taxon>
        <taxon>Bacillota</taxon>
        <taxon>Bacilli</taxon>
        <taxon>Bacillales</taxon>
        <taxon>Paenibacillaceae</taxon>
        <taxon>Cohnella</taxon>
    </lineage>
</organism>
<comment type="caution">
    <text evidence="1">The sequence shown here is derived from an EMBL/GenBank/DDBJ whole genome shotgun (WGS) entry which is preliminary data.</text>
</comment>